<dbReference type="Gene3D" id="3.20.20.80">
    <property type="entry name" value="Glycosidases"/>
    <property type="match status" value="1"/>
</dbReference>
<feature type="signal peptide" evidence="7">
    <location>
        <begin position="1"/>
        <end position="22"/>
    </location>
</feature>
<gene>
    <name evidence="8" type="ORF">HMPREF3185_00298</name>
</gene>
<evidence type="ECO:0000256" key="7">
    <source>
        <dbReference type="SAM" id="SignalP"/>
    </source>
</evidence>
<keyword evidence="9" id="KW-1185">Reference proteome</keyword>
<organism evidence="8 9">
    <name type="scientific">Porphyromonas somerae</name>
    <dbReference type="NCBI Taxonomy" id="322095"/>
    <lineage>
        <taxon>Bacteria</taxon>
        <taxon>Pseudomonadati</taxon>
        <taxon>Bacteroidota</taxon>
        <taxon>Bacteroidia</taxon>
        <taxon>Bacteroidales</taxon>
        <taxon>Porphyromonadaceae</taxon>
        <taxon>Porphyromonas</taxon>
    </lineage>
</organism>
<dbReference type="Gene3D" id="2.60.40.10">
    <property type="entry name" value="Immunoglobulins"/>
    <property type="match status" value="1"/>
</dbReference>
<comment type="caution">
    <text evidence="8">The sequence shown here is derived from an EMBL/GenBank/DDBJ whole genome shotgun (WGS) entry which is preliminary data.</text>
</comment>
<dbReference type="GO" id="GO:0006508">
    <property type="term" value="P:proteolysis"/>
    <property type="evidence" value="ECO:0007669"/>
    <property type="project" value="UniProtKB-KW"/>
</dbReference>
<keyword evidence="5" id="KW-0788">Thiol protease</keyword>
<evidence type="ECO:0000256" key="4">
    <source>
        <dbReference type="ARBA" id="ARBA00022729"/>
    </source>
</evidence>
<dbReference type="AlphaFoldDB" id="A0A134BDC9"/>
<evidence type="ECO:0000256" key="5">
    <source>
        <dbReference type="ARBA" id="ARBA00022807"/>
    </source>
</evidence>
<keyword evidence="4 7" id="KW-0732">Signal</keyword>
<feature type="chain" id="PRO_5007462316" description="Cycloisomaltooligosaccharide glucanotransferase" evidence="7">
    <location>
        <begin position="23"/>
        <end position="607"/>
    </location>
</feature>
<dbReference type="STRING" id="322095.HMPREF3185_00298"/>
<evidence type="ECO:0000313" key="8">
    <source>
        <dbReference type="EMBL" id="KXB77957.1"/>
    </source>
</evidence>
<evidence type="ECO:0008006" key="10">
    <source>
        <dbReference type="Google" id="ProtNLM"/>
    </source>
</evidence>
<keyword evidence="5" id="KW-0378">Hydrolase</keyword>
<dbReference type="InterPro" id="IPR013783">
    <property type="entry name" value="Ig-like_fold"/>
</dbReference>
<reference evidence="9" key="1">
    <citation type="submission" date="2016-01" db="EMBL/GenBank/DDBJ databases">
        <authorList>
            <person name="Mitreva M."/>
            <person name="Pepin K.H."/>
            <person name="Mihindukulasuriya K.A."/>
            <person name="Fulton R."/>
            <person name="Fronick C."/>
            <person name="O'Laughlin M."/>
            <person name="Miner T."/>
            <person name="Herter B."/>
            <person name="Rosa B.A."/>
            <person name="Cordes M."/>
            <person name="Tomlinson C."/>
            <person name="Wollam A."/>
            <person name="Palsikar V.B."/>
            <person name="Mardis E.R."/>
            <person name="Wilson R.K."/>
        </authorList>
    </citation>
    <scope>NUCLEOTIDE SEQUENCE [LARGE SCALE GENOMIC DNA]</scope>
    <source>
        <strain evidence="9">KA00683</strain>
    </source>
</reference>
<evidence type="ECO:0000256" key="1">
    <source>
        <dbReference type="ARBA" id="ARBA00006067"/>
    </source>
</evidence>
<dbReference type="InterPro" id="IPR013780">
    <property type="entry name" value="Glyco_hydro_b"/>
</dbReference>
<dbReference type="GO" id="GO:0008234">
    <property type="term" value="F:cysteine-type peptidase activity"/>
    <property type="evidence" value="ECO:0007669"/>
    <property type="project" value="UniProtKB-KW"/>
</dbReference>
<dbReference type="OrthoDB" id="9778932at2"/>
<evidence type="ECO:0000256" key="6">
    <source>
        <dbReference type="ARBA" id="ARBA00023026"/>
    </source>
</evidence>
<evidence type="ECO:0000256" key="2">
    <source>
        <dbReference type="ARBA" id="ARBA00010837"/>
    </source>
</evidence>
<dbReference type="Gene3D" id="2.60.40.1180">
    <property type="entry name" value="Golgi alpha-mannosidase II"/>
    <property type="match status" value="1"/>
</dbReference>
<comment type="similarity">
    <text evidence="2">Belongs to the glycosyl hydrolase 66 family.</text>
</comment>
<dbReference type="PATRIC" id="fig|322095.3.peg.296"/>
<dbReference type="CDD" id="cd14745">
    <property type="entry name" value="GH66"/>
    <property type="match status" value="1"/>
</dbReference>
<accession>A0A134BDC9</accession>
<protein>
    <recommendedName>
        <fullName evidence="10">Cycloisomaltooligosaccharide glucanotransferase</fullName>
    </recommendedName>
</protein>
<evidence type="ECO:0000313" key="9">
    <source>
        <dbReference type="Proteomes" id="UP000070224"/>
    </source>
</evidence>
<keyword evidence="6" id="KW-0843">Virulence</keyword>
<dbReference type="Pfam" id="PF13199">
    <property type="entry name" value="Glyco_hydro_66"/>
    <property type="match status" value="1"/>
</dbReference>
<name>A0A134BDC9_9PORP</name>
<proteinExistence type="inferred from homology"/>
<evidence type="ECO:0000256" key="3">
    <source>
        <dbReference type="ARBA" id="ARBA00022670"/>
    </source>
</evidence>
<dbReference type="InterPro" id="IPR025092">
    <property type="entry name" value="Glyco_hydro_66"/>
</dbReference>
<keyword evidence="3" id="KW-0645">Protease</keyword>
<sequence>MRMPKMISSLSLSAALLFSAEAQEPTLPRMELSTDKACYLPGEMVHLTASGTPPSALFIRYRHGAQILAEVPYAEVVKAGRWSWRPPRQDFQGYLVEVYTRSAECELVVATIAVDVSSDWRRFPRYGFVADFDDGGDPAAKRTRIAEEMAFLNRCHINGVQFQDWQWKHHYPAPLDTKGQLMPAYRDVSNRWVKAEHVRHYIELQHRYGMKSIFYNLCFGSWKGATEDGVQEAWALYAQPKDGKRYQDFHGLPSSWQSNIYLLDPGNADWQRYLCDRNDEVYRLFDFDGYQIDQLGNRGPRYDATGREVHLPRTYASFIKAVKKRRPEKRLIMNAVSGYGDAEIIGTGKLDFCYNEVWGNGNGYGGTSEAAFANLYEIIKRNDSLSRHRLPTVFAAYLNYDKADHDGRGDKLMNTPGVLLADAVMFALGGSHLELGDHMLSREYFPAAPLAMSPELQEAIVHYYDFLTAYQNWLRGTTSRHAFTPRISTTSADIQLTAWPPKADAITAFAKQVGPRQQVVHLLNFLGTNDLSWRDVDGTRPEPRMVRQLPLQLESAARVVRVWAASPDLRGGAPELLPFTQRSGVVSVTLPALHYWTMLVLELAPAR</sequence>
<comment type="similarity">
    <text evidence="1">Belongs to the peptidase C25 family.</text>
</comment>
<dbReference type="EMBL" id="LSDK01000021">
    <property type="protein sequence ID" value="KXB77957.1"/>
    <property type="molecule type" value="Genomic_DNA"/>
</dbReference>
<dbReference type="Proteomes" id="UP000070224">
    <property type="component" value="Unassembled WGS sequence"/>
</dbReference>